<gene>
    <name evidence="14" type="ORF">ACFFHU_03080</name>
</gene>
<dbReference type="Proteomes" id="UP001589894">
    <property type="component" value="Unassembled WGS sequence"/>
</dbReference>
<dbReference type="InterPro" id="IPR011712">
    <property type="entry name" value="Sig_transdc_His_kin_sub3_dim/P"/>
</dbReference>
<dbReference type="EMBL" id="JBHLUE010000002">
    <property type="protein sequence ID" value="MFC0563152.1"/>
    <property type="molecule type" value="Genomic_DNA"/>
</dbReference>
<feature type="compositionally biased region" description="Low complexity" evidence="9">
    <location>
        <begin position="311"/>
        <end position="323"/>
    </location>
</feature>
<evidence type="ECO:0000256" key="3">
    <source>
        <dbReference type="ARBA" id="ARBA00022553"/>
    </source>
</evidence>
<dbReference type="EC" id="2.7.13.3" evidence="2"/>
<evidence type="ECO:0000256" key="10">
    <source>
        <dbReference type="SAM" id="Phobius"/>
    </source>
</evidence>
<keyword evidence="7" id="KW-0067">ATP-binding</keyword>
<dbReference type="Gene3D" id="3.30.565.10">
    <property type="entry name" value="Histidine kinase-like ATPase, C-terminal domain"/>
    <property type="match status" value="1"/>
</dbReference>
<keyword evidence="10" id="KW-1133">Transmembrane helix</keyword>
<organism evidence="14 15">
    <name type="scientific">Plantactinospora siamensis</name>
    <dbReference type="NCBI Taxonomy" id="555372"/>
    <lineage>
        <taxon>Bacteria</taxon>
        <taxon>Bacillati</taxon>
        <taxon>Actinomycetota</taxon>
        <taxon>Actinomycetes</taxon>
        <taxon>Micromonosporales</taxon>
        <taxon>Micromonosporaceae</taxon>
        <taxon>Plantactinospora</taxon>
    </lineage>
</organism>
<accession>A0ABV6NSB6</accession>
<dbReference type="Gene3D" id="1.20.5.1930">
    <property type="match status" value="1"/>
</dbReference>
<evidence type="ECO:0000259" key="11">
    <source>
        <dbReference type="Pfam" id="PF02518"/>
    </source>
</evidence>
<feature type="region of interest" description="Disordered" evidence="9">
    <location>
        <begin position="468"/>
        <end position="517"/>
    </location>
</feature>
<dbReference type="SUPFAM" id="SSF55874">
    <property type="entry name" value="ATPase domain of HSP90 chaperone/DNA topoisomerase II/histidine kinase"/>
    <property type="match status" value="1"/>
</dbReference>
<feature type="transmembrane region" description="Helical" evidence="10">
    <location>
        <begin position="78"/>
        <end position="99"/>
    </location>
</feature>
<evidence type="ECO:0000313" key="14">
    <source>
        <dbReference type="EMBL" id="MFC0563152.1"/>
    </source>
</evidence>
<feature type="region of interest" description="Disordered" evidence="9">
    <location>
        <begin position="269"/>
        <end position="299"/>
    </location>
</feature>
<protein>
    <recommendedName>
        <fullName evidence="2">histidine kinase</fullName>
        <ecNumber evidence="2">2.7.13.3</ecNumber>
    </recommendedName>
</protein>
<evidence type="ECO:0000256" key="4">
    <source>
        <dbReference type="ARBA" id="ARBA00022679"/>
    </source>
</evidence>
<evidence type="ECO:0000259" key="13">
    <source>
        <dbReference type="Pfam" id="PF23539"/>
    </source>
</evidence>
<evidence type="ECO:0000256" key="7">
    <source>
        <dbReference type="ARBA" id="ARBA00022840"/>
    </source>
</evidence>
<evidence type="ECO:0000313" key="15">
    <source>
        <dbReference type="Proteomes" id="UP001589894"/>
    </source>
</evidence>
<dbReference type="GO" id="GO:0016301">
    <property type="term" value="F:kinase activity"/>
    <property type="evidence" value="ECO:0007669"/>
    <property type="project" value="UniProtKB-KW"/>
</dbReference>
<dbReference type="InterPro" id="IPR036890">
    <property type="entry name" value="HATPase_C_sf"/>
</dbReference>
<feature type="compositionally biased region" description="Gly residues" evidence="9">
    <location>
        <begin position="287"/>
        <end position="296"/>
    </location>
</feature>
<keyword evidence="8" id="KW-0902">Two-component regulatory system</keyword>
<keyword evidence="3" id="KW-0597">Phosphoprotein</keyword>
<keyword evidence="5" id="KW-0547">Nucleotide-binding</keyword>
<feature type="region of interest" description="Disordered" evidence="9">
    <location>
        <begin position="311"/>
        <end position="338"/>
    </location>
</feature>
<keyword evidence="10" id="KW-0472">Membrane</keyword>
<evidence type="ECO:0000256" key="8">
    <source>
        <dbReference type="ARBA" id="ARBA00023012"/>
    </source>
</evidence>
<feature type="transmembrane region" description="Helical" evidence="10">
    <location>
        <begin position="153"/>
        <end position="174"/>
    </location>
</feature>
<keyword evidence="4" id="KW-0808">Transferase</keyword>
<evidence type="ECO:0000256" key="5">
    <source>
        <dbReference type="ARBA" id="ARBA00022741"/>
    </source>
</evidence>
<dbReference type="Pfam" id="PF23539">
    <property type="entry name" value="DUF7134"/>
    <property type="match status" value="1"/>
</dbReference>
<reference evidence="14 15" key="1">
    <citation type="submission" date="2024-09" db="EMBL/GenBank/DDBJ databases">
        <authorList>
            <person name="Sun Q."/>
            <person name="Mori K."/>
        </authorList>
    </citation>
    <scope>NUCLEOTIDE SEQUENCE [LARGE SCALE GENOMIC DNA]</scope>
    <source>
        <strain evidence="14 15">TBRC 2205</strain>
    </source>
</reference>
<evidence type="ECO:0000256" key="9">
    <source>
        <dbReference type="SAM" id="MobiDB-lite"/>
    </source>
</evidence>
<dbReference type="CDD" id="cd16917">
    <property type="entry name" value="HATPase_UhpB-NarQ-NarX-like"/>
    <property type="match status" value="1"/>
</dbReference>
<feature type="domain" description="Histidine kinase/HSP90-like ATPase" evidence="11">
    <location>
        <begin position="379"/>
        <end position="470"/>
    </location>
</feature>
<dbReference type="PANTHER" id="PTHR24421:SF10">
    <property type="entry name" value="NITRATE_NITRITE SENSOR PROTEIN NARQ"/>
    <property type="match status" value="1"/>
</dbReference>
<feature type="domain" description="Signal transduction histidine kinase subgroup 3 dimerisation and phosphoacceptor" evidence="12">
    <location>
        <begin position="206"/>
        <end position="270"/>
    </location>
</feature>
<name>A0ABV6NSB6_9ACTN</name>
<dbReference type="Pfam" id="PF07730">
    <property type="entry name" value="HisKA_3"/>
    <property type="match status" value="1"/>
</dbReference>
<proteinExistence type="predicted"/>
<feature type="compositionally biased region" description="Basic and acidic residues" evidence="9">
    <location>
        <begin position="475"/>
        <end position="496"/>
    </location>
</feature>
<dbReference type="InterPro" id="IPR050482">
    <property type="entry name" value="Sensor_HK_TwoCompSys"/>
</dbReference>
<feature type="transmembrane region" description="Helical" evidence="10">
    <location>
        <begin position="128"/>
        <end position="147"/>
    </location>
</feature>
<sequence length="517" mass="53283">MSAQAGAADPYPVRSRRWLGPVSRVMGEPGGSWRSVFFDLMVAAMVALFALLSLGITQASSLKLIGFAMALAVLPRRRFPLSVMVVVSALALLQVLLFSPNHDPMPFDVAVLIAMYSVVKYAVPRWHAFVAAVPTAIGIVIEVVRHVRTTNQVIYTSLFLTAVCAGVWLMGYTVRTRRLFMASLQERALTAERERDQRALLAVVDERAAIARELHDVVAHSLSVMIVQADGASFALARDPELAGTAIRQVAATGREALEDMRRLVGVLRGSGTVDGPDDGPPISPAGGVGTGGAADGGSAASAAATALDGGSAGAGTAAADGGSAHGGSAHGGSADEPVRRRVGLVELPALLDRARSAGLRVDVEPVPAKLPDLPAGLELTLYRLVQEGLTNVLRHAGPGARVTLRLGYTGGGVSMELIDDGGGRVAAAPGRSGGHGLVGMRERVAVHGGSCEAGPVLGGGWRVSAILPSPGRSASDRPGPDRSGPDRQGPDRVARDGGAPEQAAEADGTARVEAGR</sequence>
<evidence type="ECO:0000256" key="2">
    <source>
        <dbReference type="ARBA" id="ARBA00012438"/>
    </source>
</evidence>
<evidence type="ECO:0000256" key="6">
    <source>
        <dbReference type="ARBA" id="ARBA00022777"/>
    </source>
</evidence>
<keyword evidence="15" id="KW-1185">Reference proteome</keyword>
<evidence type="ECO:0000259" key="12">
    <source>
        <dbReference type="Pfam" id="PF07730"/>
    </source>
</evidence>
<dbReference type="Pfam" id="PF02518">
    <property type="entry name" value="HATPase_c"/>
    <property type="match status" value="1"/>
</dbReference>
<keyword evidence="6 14" id="KW-0418">Kinase</keyword>
<dbReference type="RefSeq" id="WP_377335412.1">
    <property type="nucleotide sequence ID" value="NZ_JBHLUE010000002.1"/>
</dbReference>
<comment type="caution">
    <text evidence="14">The sequence shown here is derived from an EMBL/GenBank/DDBJ whole genome shotgun (WGS) entry which is preliminary data.</text>
</comment>
<dbReference type="InterPro" id="IPR055558">
    <property type="entry name" value="DUF7134"/>
</dbReference>
<comment type="catalytic activity">
    <reaction evidence="1">
        <text>ATP + protein L-histidine = ADP + protein N-phospho-L-histidine.</text>
        <dbReference type="EC" id="2.7.13.3"/>
    </reaction>
</comment>
<keyword evidence="10" id="KW-0812">Transmembrane</keyword>
<feature type="transmembrane region" description="Helical" evidence="10">
    <location>
        <begin position="36"/>
        <end position="57"/>
    </location>
</feature>
<feature type="domain" description="DUF7134" evidence="13">
    <location>
        <begin position="36"/>
        <end position="178"/>
    </location>
</feature>
<dbReference type="InterPro" id="IPR003594">
    <property type="entry name" value="HATPase_dom"/>
</dbReference>
<evidence type="ECO:0000256" key="1">
    <source>
        <dbReference type="ARBA" id="ARBA00000085"/>
    </source>
</evidence>
<dbReference type="PANTHER" id="PTHR24421">
    <property type="entry name" value="NITRATE/NITRITE SENSOR PROTEIN NARX-RELATED"/>
    <property type="match status" value="1"/>
</dbReference>